<dbReference type="RefSeq" id="WP_103240585.1">
    <property type="nucleotide sequence ID" value="NZ_JANJZD010000017.1"/>
</dbReference>
<dbReference type="Proteomes" id="UP000236311">
    <property type="component" value="Unassembled WGS sequence"/>
</dbReference>
<proteinExistence type="predicted"/>
<feature type="transmembrane region" description="Helical" evidence="1">
    <location>
        <begin position="44"/>
        <end position="71"/>
    </location>
</feature>
<evidence type="ECO:0000256" key="1">
    <source>
        <dbReference type="SAM" id="Phobius"/>
    </source>
</evidence>
<accession>A0A2K4ZJA7</accession>
<organism evidence="2 3">
    <name type="scientific">Acetatifactor muris</name>
    <dbReference type="NCBI Taxonomy" id="879566"/>
    <lineage>
        <taxon>Bacteria</taxon>
        <taxon>Bacillati</taxon>
        <taxon>Bacillota</taxon>
        <taxon>Clostridia</taxon>
        <taxon>Lachnospirales</taxon>
        <taxon>Lachnospiraceae</taxon>
        <taxon>Acetatifactor</taxon>
    </lineage>
</organism>
<keyword evidence="1" id="KW-0812">Transmembrane</keyword>
<protein>
    <recommendedName>
        <fullName evidence="4">DUF3021 domain-containing protein</fullName>
    </recommendedName>
</protein>
<keyword evidence="1" id="KW-1133">Transmembrane helix</keyword>
<sequence length="188" mass="22393">MKEGYEEHIRRDWKAVGKEYERVCQKKNEEESGEMRCSRKKEKWLHWLGTEVAVEYKACLYFFAILFYYSLYQVTRGIYTVSLVHMMEMIFATYGMGYLQVLALDNFDEAEHFRRKELALSLLCAALYTAVSYLFEWFDRKVPATGGFFLYCMAAYGCAYLANKWKRYVDTMRLNAMLRAYQKGEKKE</sequence>
<gene>
    <name evidence="2" type="ORF">AMURIS_03286</name>
</gene>
<name>A0A2K4ZJA7_9FIRM</name>
<feature type="transmembrane region" description="Helical" evidence="1">
    <location>
        <begin position="144"/>
        <end position="163"/>
    </location>
</feature>
<dbReference type="OrthoDB" id="2220542at2"/>
<feature type="transmembrane region" description="Helical" evidence="1">
    <location>
        <begin position="118"/>
        <end position="138"/>
    </location>
</feature>
<reference evidence="2 3" key="1">
    <citation type="submission" date="2018-01" db="EMBL/GenBank/DDBJ databases">
        <authorList>
            <person name="Gaut B.S."/>
            <person name="Morton B.R."/>
            <person name="Clegg M.T."/>
            <person name="Duvall M.R."/>
        </authorList>
    </citation>
    <scope>NUCLEOTIDE SEQUENCE [LARGE SCALE GENOMIC DNA]</scope>
    <source>
        <strain evidence="2">GP69</strain>
    </source>
</reference>
<dbReference type="EMBL" id="OFSM01000017">
    <property type="protein sequence ID" value="SOY30555.1"/>
    <property type="molecule type" value="Genomic_DNA"/>
</dbReference>
<keyword evidence="1" id="KW-0472">Membrane</keyword>
<feature type="transmembrane region" description="Helical" evidence="1">
    <location>
        <begin position="77"/>
        <end position="97"/>
    </location>
</feature>
<evidence type="ECO:0000313" key="2">
    <source>
        <dbReference type="EMBL" id="SOY30555.1"/>
    </source>
</evidence>
<evidence type="ECO:0008006" key="4">
    <source>
        <dbReference type="Google" id="ProtNLM"/>
    </source>
</evidence>
<evidence type="ECO:0000313" key="3">
    <source>
        <dbReference type="Proteomes" id="UP000236311"/>
    </source>
</evidence>
<keyword evidence="3" id="KW-1185">Reference proteome</keyword>
<dbReference type="AlphaFoldDB" id="A0A2K4ZJA7"/>